<dbReference type="RefSeq" id="WP_330128393.1">
    <property type="nucleotide sequence ID" value="NZ_JAUHLI010000006.1"/>
</dbReference>
<dbReference type="Pfam" id="PF09839">
    <property type="entry name" value="DUF2066"/>
    <property type="match status" value="1"/>
</dbReference>
<dbReference type="Proteomes" id="UP001336314">
    <property type="component" value="Unassembled WGS sequence"/>
</dbReference>
<feature type="chain" id="PRO_5047024057" evidence="1">
    <location>
        <begin position="20"/>
        <end position="350"/>
    </location>
</feature>
<sequence>MLTLLCGLALLVQSGQVVASSLYTAEVSADQSRQQWQRDAFDQVIRRIAADPDVLSHPVVQQERQRANTYVKQFEAIRTEQGPAVRVLMDQQKIQQLFREQQLLIWASRRPQSLVWLVQQDAQGRQFVSQRQHALVVAMQQRAQQRMIPLIWPLYDMEDLLSVTETDVWAGFWQQIRSASNRYQPDLVVTVQLSEQQSEAGVQHQLFWQLDQQGRVDRFELAGQEPEQLAADFIDALADELAQRFSVRYLTESESLALMVTGASDWADWVRLQRVLGSFPGVGQVDLVKRTADWVQLRLQLSIPLQEWLQLVALEPTLSLLAGSEASRPVSLLAPVSQSADVIQLRFERP</sequence>
<proteinExistence type="predicted"/>
<dbReference type="EMBL" id="JAUHLI010000006">
    <property type="protein sequence ID" value="MEE2001292.1"/>
    <property type="molecule type" value="Genomic_DNA"/>
</dbReference>
<organism evidence="2 3">
    <name type="scientific">Alkalimonas cellulosilytica</name>
    <dbReference type="NCBI Taxonomy" id="3058395"/>
    <lineage>
        <taxon>Bacteria</taxon>
        <taxon>Pseudomonadati</taxon>
        <taxon>Pseudomonadota</taxon>
        <taxon>Gammaproteobacteria</taxon>
        <taxon>Alkalimonas</taxon>
    </lineage>
</organism>
<accession>A0ABU7J4J4</accession>
<evidence type="ECO:0000313" key="3">
    <source>
        <dbReference type="Proteomes" id="UP001336314"/>
    </source>
</evidence>
<evidence type="ECO:0000313" key="2">
    <source>
        <dbReference type="EMBL" id="MEE2001292.1"/>
    </source>
</evidence>
<comment type="caution">
    <text evidence="2">The sequence shown here is derived from an EMBL/GenBank/DDBJ whole genome shotgun (WGS) entry which is preliminary data.</text>
</comment>
<dbReference type="InterPro" id="IPR018642">
    <property type="entry name" value="DUF2066"/>
</dbReference>
<evidence type="ECO:0000256" key="1">
    <source>
        <dbReference type="SAM" id="SignalP"/>
    </source>
</evidence>
<keyword evidence="1" id="KW-0732">Signal</keyword>
<reference evidence="2 3" key="1">
    <citation type="submission" date="2023-07" db="EMBL/GenBank/DDBJ databases">
        <title>Alkalimonas sp., MEB108 novel, alkaliphilic bacterium isolated from Lonar Lake, India.</title>
        <authorList>
            <person name="Joshi A."/>
            <person name="Thite S."/>
        </authorList>
    </citation>
    <scope>NUCLEOTIDE SEQUENCE [LARGE SCALE GENOMIC DNA]</scope>
    <source>
        <strain evidence="2 3">MEB108</strain>
    </source>
</reference>
<name>A0ABU7J4J4_9GAMM</name>
<protein>
    <submittedName>
        <fullName evidence="2">DUF2066 domain-containing protein</fullName>
    </submittedName>
</protein>
<keyword evidence="3" id="KW-1185">Reference proteome</keyword>
<feature type="signal peptide" evidence="1">
    <location>
        <begin position="1"/>
        <end position="19"/>
    </location>
</feature>
<gene>
    <name evidence="2" type="ORF">QWY20_07490</name>
</gene>